<dbReference type="AlphaFoldDB" id="A0A9P6FXM4"/>
<dbReference type="GO" id="GO:0046033">
    <property type="term" value="P:AMP metabolic process"/>
    <property type="evidence" value="ECO:0007669"/>
    <property type="project" value="TreeGrafter"/>
</dbReference>
<dbReference type="Gene3D" id="3.20.20.140">
    <property type="entry name" value="Metal-dependent hydrolases"/>
    <property type="match status" value="1"/>
</dbReference>
<organism evidence="13 14">
    <name type="scientific">Lunasporangiospora selenospora</name>
    <dbReference type="NCBI Taxonomy" id="979761"/>
    <lineage>
        <taxon>Eukaryota</taxon>
        <taxon>Fungi</taxon>
        <taxon>Fungi incertae sedis</taxon>
        <taxon>Mucoromycota</taxon>
        <taxon>Mortierellomycotina</taxon>
        <taxon>Mortierellomycetes</taxon>
        <taxon>Mortierellales</taxon>
        <taxon>Mortierellaceae</taxon>
        <taxon>Lunasporangiospora</taxon>
    </lineage>
</organism>
<accession>A0A9P6FXM4</accession>
<dbReference type="OrthoDB" id="1723809at2759"/>
<feature type="region of interest" description="Disordered" evidence="12">
    <location>
        <begin position="175"/>
        <end position="203"/>
    </location>
</feature>
<sequence>MCNHHFDVIDVEDTTDHYGHNETENHAEPSQANLHENKEDSFDVPVESDATDRDPLEPEHDHTPFYSYHAEKALKLEDNKYLAHETHTPSKPSTPGTAATLKKGKPAPMIFDNTPENLRKLDSSAGIMEESKSEENTKPNFAPNDEITQELQSLYTNFQKCLDLREKYMKVSCQRVGDNPSDRDSWDIYPPPPPPSWPVSENKGRVTDGPDSIGNDFILEEVRIPAPSDHVYELDDTGVYQVYANKDDFAKKQPIVQVPSPKEYFVDLDFVLSVISDGPTKSFAFRRLKYLESKWNMYILLNEYEELAEAKRVPHRDFYNVRKVDTHVHHSSCMNQKHLLRFIKSKMRKTPKDVVIFRDGKDLTLEEVFQSLNLTAYDLSIDTMDMHAHKDSFHRFDKFNLKYNPIGESRLREIFMKTDNKIQGRYLADITKEVISDLEQSKYQMVEYRISIYGRSEDEWDKLANWVVDNRLFSPNVRWLIQVPRLYNVYKATKMVENFEKILVNIFKPLFEVSQDPSSHPNLHIFLQRVIGFDSVDDESKAERRIYKKYPYPRVWNTSLNPPYSYYIYYMFANLTSLNKFRQQRGFNTFVLRPHCGEAGDTDHLTSAFLTSFGISHGILLRKVPALQYLFYLTQMGIAMSPLSNNALFLDYERNPFPTFFHRGLNVSLSTDDPLQFHFTKEPLIEEYSVAAQIWKLSGADMCEISRNSVAHSGFENKVKKHWIGKKWYLPGVQGNDMEKTNVPNIRVAFRHETLQEELGMLQRYSQLAHSSMFANIHQDLSKRMASSTPSPATFKFNNAGSYPLVPASPFALNPQSGTGGTSTPIGEVSEINLMMMQQAHPHLPRTNLEPVQEGANSGGAVFEPSNNVMTVAHQLGMLSVVAGVSEMAERAAAKKRERLRLAAEHKPEESVSGQA</sequence>
<comment type="cofactor">
    <cofactor evidence="1">
        <name>Zn(2+)</name>
        <dbReference type="ChEBI" id="CHEBI:29105"/>
    </cofactor>
</comment>
<evidence type="ECO:0000256" key="9">
    <source>
        <dbReference type="ARBA" id="ARBA00072037"/>
    </source>
</evidence>
<proteinExistence type="inferred from homology"/>
<evidence type="ECO:0000256" key="11">
    <source>
        <dbReference type="PIRNR" id="PIRNR001251"/>
    </source>
</evidence>
<evidence type="ECO:0000256" key="4">
    <source>
        <dbReference type="ARBA" id="ARBA00012775"/>
    </source>
</evidence>
<dbReference type="GO" id="GO:0046872">
    <property type="term" value="F:metal ion binding"/>
    <property type="evidence" value="ECO:0007669"/>
    <property type="project" value="UniProtKB-KW"/>
</dbReference>
<comment type="similarity">
    <text evidence="3 11">Belongs to the metallo-dependent hydrolases superfamily. Adenosine and AMP deaminases family.</text>
</comment>
<dbReference type="GO" id="GO:0032264">
    <property type="term" value="P:IMP salvage"/>
    <property type="evidence" value="ECO:0007669"/>
    <property type="project" value="InterPro"/>
</dbReference>
<feature type="region of interest" description="Disordered" evidence="12">
    <location>
        <begin position="44"/>
        <end position="63"/>
    </location>
</feature>
<dbReference type="GO" id="GO:0003876">
    <property type="term" value="F:AMP deaminase activity"/>
    <property type="evidence" value="ECO:0007669"/>
    <property type="project" value="UniProtKB-EC"/>
</dbReference>
<dbReference type="PANTHER" id="PTHR11359">
    <property type="entry name" value="AMP DEAMINASE"/>
    <property type="match status" value="1"/>
</dbReference>
<evidence type="ECO:0000256" key="7">
    <source>
        <dbReference type="ARBA" id="ARBA00022833"/>
    </source>
</evidence>
<dbReference type="CDD" id="cd01319">
    <property type="entry name" value="AMPD"/>
    <property type="match status" value="1"/>
</dbReference>
<keyword evidence="7" id="KW-0862">Zinc</keyword>
<evidence type="ECO:0000313" key="14">
    <source>
        <dbReference type="Proteomes" id="UP000780801"/>
    </source>
</evidence>
<evidence type="ECO:0000256" key="8">
    <source>
        <dbReference type="ARBA" id="ARBA00023080"/>
    </source>
</evidence>
<evidence type="ECO:0000256" key="1">
    <source>
        <dbReference type="ARBA" id="ARBA00001947"/>
    </source>
</evidence>
<keyword evidence="14" id="KW-1185">Reference proteome</keyword>
<dbReference type="PANTHER" id="PTHR11359:SF0">
    <property type="entry name" value="AMP DEAMINASE"/>
    <property type="match status" value="1"/>
</dbReference>
<evidence type="ECO:0000256" key="6">
    <source>
        <dbReference type="ARBA" id="ARBA00022801"/>
    </source>
</evidence>
<dbReference type="GO" id="GO:0005829">
    <property type="term" value="C:cytosol"/>
    <property type="evidence" value="ECO:0007669"/>
    <property type="project" value="TreeGrafter"/>
</dbReference>
<dbReference type="NCBIfam" id="TIGR01429">
    <property type="entry name" value="AMP_deaminase"/>
    <property type="match status" value="1"/>
</dbReference>
<reference evidence="13" key="1">
    <citation type="journal article" date="2020" name="Fungal Divers.">
        <title>Resolving the Mortierellaceae phylogeny through synthesis of multi-gene phylogenetics and phylogenomics.</title>
        <authorList>
            <person name="Vandepol N."/>
            <person name="Liber J."/>
            <person name="Desiro A."/>
            <person name="Na H."/>
            <person name="Kennedy M."/>
            <person name="Barry K."/>
            <person name="Grigoriev I.V."/>
            <person name="Miller A.N."/>
            <person name="O'Donnell K."/>
            <person name="Stajich J.E."/>
            <person name="Bonito G."/>
        </authorList>
    </citation>
    <scope>NUCLEOTIDE SEQUENCE</scope>
    <source>
        <strain evidence="13">KOD1015</strain>
    </source>
</reference>
<dbReference type="Gene3D" id="4.10.800.20">
    <property type="match status" value="1"/>
</dbReference>
<dbReference type="Pfam" id="PF19326">
    <property type="entry name" value="AMP_deaminase"/>
    <property type="match status" value="1"/>
</dbReference>
<feature type="region of interest" description="Disordered" evidence="12">
    <location>
        <begin position="897"/>
        <end position="916"/>
    </location>
</feature>
<feature type="region of interest" description="Disordered" evidence="12">
    <location>
        <begin position="1"/>
        <end position="33"/>
    </location>
</feature>
<dbReference type="PROSITE" id="PS00485">
    <property type="entry name" value="A_DEAMINASE"/>
    <property type="match status" value="1"/>
</dbReference>
<dbReference type="InterPro" id="IPR006329">
    <property type="entry name" value="AMPD"/>
</dbReference>
<dbReference type="Proteomes" id="UP000780801">
    <property type="component" value="Unassembled WGS sequence"/>
</dbReference>
<evidence type="ECO:0000256" key="12">
    <source>
        <dbReference type="SAM" id="MobiDB-lite"/>
    </source>
</evidence>
<comment type="caution">
    <text evidence="13">The sequence shown here is derived from an EMBL/GenBank/DDBJ whole genome shotgun (WGS) entry which is preliminary data.</text>
</comment>
<dbReference type="PIRSF" id="PIRSF001251">
    <property type="entry name" value="AMP_deaminase_met"/>
    <property type="match status" value="1"/>
</dbReference>
<keyword evidence="5" id="KW-0479">Metal-binding</keyword>
<dbReference type="FunFam" id="3.20.20.140:FF:000035">
    <property type="entry name" value="Probable amp deaminase"/>
    <property type="match status" value="1"/>
</dbReference>
<dbReference type="EMBL" id="JAABOA010000727">
    <property type="protein sequence ID" value="KAF9583352.1"/>
    <property type="molecule type" value="Genomic_DNA"/>
</dbReference>
<evidence type="ECO:0000313" key="13">
    <source>
        <dbReference type="EMBL" id="KAF9583352.1"/>
    </source>
</evidence>
<feature type="compositionally biased region" description="Basic and acidic residues" evidence="12">
    <location>
        <begin position="897"/>
        <end position="910"/>
    </location>
</feature>
<evidence type="ECO:0000256" key="10">
    <source>
        <dbReference type="ARBA" id="ARBA00078830"/>
    </source>
</evidence>
<dbReference type="InterPro" id="IPR032466">
    <property type="entry name" value="Metal_Hydrolase"/>
</dbReference>
<evidence type="ECO:0000256" key="5">
    <source>
        <dbReference type="ARBA" id="ARBA00022723"/>
    </source>
</evidence>
<keyword evidence="6" id="KW-0378">Hydrolase</keyword>
<gene>
    <name evidence="13" type="primary">AMD1_2</name>
    <name evidence="13" type="ORF">BGW38_009691</name>
</gene>
<dbReference type="EC" id="3.5.4.6" evidence="4"/>
<keyword evidence="8" id="KW-0546">Nucleotide metabolism</keyword>
<dbReference type="InterPro" id="IPR006650">
    <property type="entry name" value="A/AMP_deam_AS"/>
</dbReference>
<feature type="region of interest" description="Disordered" evidence="12">
    <location>
        <begin position="85"/>
        <end position="116"/>
    </location>
</feature>
<evidence type="ECO:0000256" key="3">
    <source>
        <dbReference type="ARBA" id="ARBA00006676"/>
    </source>
</evidence>
<feature type="compositionally biased region" description="Basic and acidic residues" evidence="12">
    <location>
        <begin position="50"/>
        <end position="63"/>
    </location>
</feature>
<comment type="pathway">
    <text evidence="2">Purine metabolism; IMP biosynthesis via salvage pathway; IMP from AMP: step 1/1.</text>
</comment>
<evidence type="ECO:0000256" key="2">
    <source>
        <dbReference type="ARBA" id="ARBA00004955"/>
    </source>
</evidence>
<dbReference type="SUPFAM" id="SSF51556">
    <property type="entry name" value="Metallo-dependent hydrolases"/>
    <property type="match status" value="1"/>
</dbReference>
<name>A0A9P6FXM4_9FUNG</name>
<feature type="compositionally biased region" description="Basic and acidic residues" evidence="12">
    <location>
        <begin position="1"/>
        <end position="27"/>
    </location>
</feature>
<protein>
    <recommendedName>
        <fullName evidence="9">AMP deaminase</fullName>
        <ecNumber evidence="4">3.5.4.6</ecNumber>
    </recommendedName>
    <alternativeName>
        <fullName evidence="10">Myoadenylate deaminase</fullName>
    </alternativeName>
</protein>
<dbReference type="FunFam" id="4.10.800.20:FF:000001">
    <property type="entry name" value="AMP deaminase"/>
    <property type="match status" value="1"/>
</dbReference>